<dbReference type="SUPFAM" id="SSF56300">
    <property type="entry name" value="Metallo-dependent phosphatases"/>
    <property type="match status" value="1"/>
</dbReference>
<evidence type="ECO:0000256" key="2">
    <source>
        <dbReference type="ARBA" id="ARBA00022801"/>
    </source>
</evidence>
<dbReference type="PANTHER" id="PTHR31302">
    <property type="entry name" value="TRANSMEMBRANE PROTEIN WITH METALLOPHOSPHOESTERASE DOMAIN-RELATED"/>
    <property type="match status" value="1"/>
</dbReference>
<name>A0A645GNL2_9ZZZZ</name>
<dbReference type="AlphaFoldDB" id="A0A645GNL2"/>
<dbReference type="GO" id="GO:0009245">
    <property type="term" value="P:lipid A biosynthetic process"/>
    <property type="evidence" value="ECO:0007669"/>
    <property type="project" value="TreeGrafter"/>
</dbReference>
<comment type="caution">
    <text evidence="4">The sequence shown here is derived from an EMBL/GenBank/DDBJ whole genome shotgun (WGS) entry which is preliminary data.</text>
</comment>
<dbReference type="InterPro" id="IPR051158">
    <property type="entry name" value="Metallophosphoesterase_sf"/>
</dbReference>
<gene>
    <name evidence="4" type="ORF">SDC9_174916</name>
</gene>
<dbReference type="GO" id="GO:0008758">
    <property type="term" value="F:UDP-2,3-diacylglucosamine hydrolase activity"/>
    <property type="evidence" value="ECO:0007669"/>
    <property type="project" value="TreeGrafter"/>
</dbReference>
<organism evidence="4">
    <name type="scientific">bioreactor metagenome</name>
    <dbReference type="NCBI Taxonomy" id="1076179"/>
    <lineage>
        <taxon>unclassified sequences</taxon>
        <taxon>metagenomes</taxon>
        <taxon>ecological metagenomes</taxon>
    </lineage>
</organism>
<proteinExistence type="predicted"/>
<keyword evidence="1" id="KW-0479">Metal-binding</keyword>
<dbReference type="GO" id="GO:0016020">
    <property type="term" value="C:membrane"/>
    <property type="evidence" value="ECO:0007669"/>
    <property type="project" value="GOC"/>
</dbReference>
<keyword evidence="2" id="KW-0378">Hydrolase</keyword>
<accession>A0A645GNL2</accession>
<reference evidence="4" key="1">
    <citation type="submission" date="2019-08" db="EMBL/GenBank/DDBJ databases">
        <authorList>
            <person name="Kucharzyk K."/>
            <person name="Murdoch R.W."/>
            <person name="Higgins S."/>
            <person name="Loffler F."/>
        </authorList>
    </citation>
    <scope>NUCLEOTIDE SEQUENCE</scope>
</reference>
<evidence type="ECO:0000256" key="1">
    <source>
        <dbReference type="ARBA" id="ARBA00022723"/>
    </source>
</evidence>
<sequence length="242" mass="26052">MTAPGLPAAFDGYRIAVVSDVHGKEFGRDNRALLEQVDGLKPDLIALTGDVIDQADQLAMLPALAKGLSAIAPTYYVTGNHEWALRLVPEIEALLAENGVIVLNNRWVTLEAMNQHIFLMGADDPNGRADQKSVGQLAGELRQTGGEGFLLLLAHRNNRAEVYDAAGADLTLAGHAHGGLIRLPFTDGLVGPSRELFPTYTNGLYQLEHGQMVVSRGLGNVGRTRRLFNLPHLPLVVLHCAA</sequence>
<evidence type="ECO:0000259" key="3">
    <source>
        <dbReference type="Pfam" id="PF00149"/>
    </source>
</evidence>
<dbReference type="PANTHER" id="PTHR31302:SF31">
    <property type="entry name" value="PHOSPHODIESTERASE YAEI"/>
    <property type="match status" value="1"/>
</dbReference>
<dbReference type="Pfam" id="PF00149">
    <property type="entry name" value="Metallophos"/>
    <property type="match status" value="1"/>
</dbReference>
<evidence type="ECO:0000313" key="4">
    <source>
        <dbReference type="EMBL" id="MPN27482.1"/>
    </source>
</evidence>
<feature type="domain" description="Calcineurin-like phosphoesterase" evidence="3">
    <location>
        <begin position="14"/>
        <end position="177"/>
    </location>
</feature>
<dbReference type="EMBL" id="VSSQ01077400">
    <property type="protein sequence ID" value="MPN27482.1"/>
    <property type="molecule type" value="Genomic_DNA"/>
</dbReference>
<protein>
    <recommendedName>
        <fullName evidence="3">Calcineurin-like phosphoesterase domain-containing protein</fullName>
    </recommendedName>
</protein>
<dbReference type="GO" id="GO:0046872">
    <property type="term" value="F:metal ion binding"/>
    <property type="evidence" value="ECO:0007669"/>
    <property type="project" value="UniProtKB-KW"/>
</dbReference>
<dbReference type="InterPro" id="IPR004843">
    <property type="entry name" value="Calcineurin-like_PHP"/>
</dbReference>
<dbReference type="InterPro" id="IPR029052">
    <property type="entry name" value="Metallo-depent_PP-like"/>
</dbReference>
<dbReference type="Gene3D" id="3.60.21.10">
    <property type="match status" value="1"/>
</dbReference>